<evidence type="ECO:0000256" key="1">
    <source>
        <dbReference type="SAM" id="Phobius"/>
    </source>
</evidence>
<reference evidence="2" key="1">
    <citation type="submission" date="2021-01" db="UniProtKB">
        <authorList>
            <consortium name="EnsemblPlants"/>
        </authorList>
    </citation>
    <scope>IDENTIFICATION</scope>
</reference>
<keyword evidence="1" id="KW-1133">Transmembrane helix</keyword>
<evidence type="ECO:0000313" key="3">
    <source>
        <dbReference type="Proteomes" id="UP000594263"/>
    </source>
</evidence>
<dbReference type="Gramene" id="Kaladp0034s0191.1.v1.1">
    <property type="protein sequence ID" value="Kaladp0034s0191.1.v1.1.CDS.1"/>
    <property type="gene ID" value="Kaladp0034s0191.v1.1"/>
</dbReference>
<evidence type="ECO:0000313" key="2">
    <source>
        <dbReference type="EnsemblPlants" id="Kaladp0034s0191.1.v1.1.CDS.1"/>
    </source>
</evidence>
<proteinExistence type="predicted"/>
<dbReference type="EnsemblPlants" id="Kaladp0034s0191.1.v1.1">
    <property type="protein sequence ID" value="Kaladp0034s0191.1.v1.1.CDS.1"/>
    <property type="gene ID" value="Kaladp0034s0191.v1.1"/>
</dbReference>
<protein>
    <recommendedName>
        <fullName evidence="4">Transmembrane protein</fullName>
    </recommendedName>
</protein>
<keyword evidence="3" id="KW-1185">Reference proteome</keyword>
<sequence>MAARWMTKALRWMDFDSAPAASRFDFRWRSGGFSWPEFSIVDDVLWSFVTVFESVALVSMLGFFFVFYGCTV</sequence>
<keyword evidence="1" id="KW-0812">Transmembrane</keyword>
<feature type="transmembrane region" description="Helical" evidence="1">
    <location>
        <begin position="44"/>
        <end position="68"/>
    </location>
</feature>
<accession>A0A7N0ZTW0</accession>
<evidence type="ECO:0008006" key="4">
    <source>
        <dbReference type="Google" id="ProtNLM"/>
    </source>
</evidence>
<organism evidence="2 3">
    <name type="scientific">Kalanchoe fedtschenkoi</name>
    <name type="common">Lavender scallops</name>
    <name type="synonym">South American air plant</name>
    <dbReference type="NCBI Taxonomy" id="63787"/>
    <lineage>
        <taxon>Eukaryota</taxon>
        <taxon>Viridiplantae</taxon>
        <taxon>Streptophyta</taxon>
        <taxon>Embryophyta</taxon>
        <taxon>Tracheophyta</taxon>
        <taxon>Spermatophyta</taxon>
        <taxon>Magnoliopsida</taxon>
        <taxon>eudicotyledons</taxon>
        <taxon>Gunneridae</taxon>
        <taxon>Pentapetalae</taxon>
        <taxon>Saxifragales</taxon>
        <taxon>Crassulaceae</taxon>
        <taxon>Kalanchoe</taxon>
    </lineage>
</organism>
<dbReference type="PANTHER" id="PTHR33726:SF3">
    <property type="entry name" value="TRANSMEMBRANE PROTEIN"/>
    <property type="match status" value="1"/>
</dbReference>
<dbReference type="AlphaFoldDB" id="A0A7N0ZTW0"/>
<name>A0A7N0ZTW0_KALFE</name>
<dbReference type="Proteomes" id="UP000594263">
    <property type="component" value="Unplaced"/>
</dbReference>
<dbReference type="PANTHER" id="PTHR33726">
    <property type="entry name" value="TRANSMEMBRANE PROTEIN"/>
    <property type="match status" value="1"/>
</dbReference>
<keyword evidence="1" id="KW-0472">Membrane</keyword>